<accession>A0ABN3BPH2</accession>
<comment type="caution">
    <text evidence="1">The sequence shown here is derived from an EMBL/GenBank/DDBJ whole genome shotgun (WGS) entry which is preliminary data.</text>
</comment>
<organism evidence="1 2">
    <name type="scientific">Streptomyces bangladeshensis</name>
    <dbReference type="NCBI Taxonomy" id="295352"/>
    <lineage>
        <taxon>Bacteria</taxon>
        <taxon>Bacillati</taxon>
        <taxon>Actinomycetota</taxon>
        <taxon>Actinomycetes</taxon>
        <taxon>Kitasatosporales</taxon>
        <taxon>Streptomycetaceae</taxon>
        <taxon>Streptomyces</taxon>
    </lineage>
</organism>
<reference evidence="1 2" key="1">
    <citation type="journal article" date="2019" name="Int. J. Syst. Evol. Microbiol.">
        <title>The Global Catalogue of Microorganisms (GCM) 10K type strain sequencing project: providing services to taxonomists for standard genome sequencing and annotation.</title>
        <authorList>
            <consortium name="The Broad Institute Genomics Platform"/>
            <consortium name="The Broad Institute Genome Sequencing Center for Infectious Disease"/>
            <person name="Wu L."/>
            <person name="Ma J."/>
        </authorList>
    </citation>
    <scope>NUCLEOTIDE SEQUENCE [LARGE SCALE GENOMIC DNA]</scope>
    <source>
        <strain evidence="1 2">JCM 14924</strain>
    </source>
</reference>
<keyword evidence="2" id="KW-1185">Reference proteome</keyword>
<evidence type="ECO:0000313" key="1">
    <source>
        <dbReference type="EMBL" id="GAA2198798.1"/>
    </source>
</evidence>
<protein>
    <submittedName>
        <fullName evidence="1">Uncharacterized protein</fullName>
    </submittedName>
</protein>
<sequence length="77" mass="8481">MRLIVRKERPHLRAQLHFTEADSLRLTACATNTTGVPIATLELRHGQRARAEKRTAPSAPSVCTTCPCTTPRITRSG</sequence>
<evidence type="ECO:0000313" key="2">
    <source>
        <dbReference type="Proteomes" id="UP001501391"/>
    </source>
</evidence>
<name>A0ABN3BPH2_9ACTN</name>
<proteinExistence type="predicted"/>
<gene>
    <name evidence="1" type="ORF">GCM10009787_42970</name>
</gene>
<dbReference type="Proteomes" id="UP001501391">
    <property type="component" value="Unassembled WGS sequence"/>
</dbReference>
<dbReference type="EMBL" id="BAAAOQ010000014">
    <property type="protein sequence ID" value="GAA2198798.1"/>
    <property type="molecule type" value="Genomic_DNA"/>
</dbReference>